<comment type="function">
    <text evidence="8">GTP-binding protein that may be involved in protein trafficking. May modulate vesicle budding and uncoating within the Golgi apparatus.</text>
</comment>
<dbReference type="FunFam" id="3.40.50.300:FF:000412">
    <property type="entry name" value="ADP-ribosylation factor 1"/>
    <property type="match status" value="1"/>
</dbReference>
<protein>
    <submittedName>
        <fullName evidence="12">ADP-ribosylation factor</fullName>
    </submittedName>
</protein>
<dbReference type="EMBL" id="LODT01000004">
    <property type="protein sequence ID" value="KYR02240.1"/>
    <property type="molecule type" value="Genomic_DNA"/>
</dbReference>
<evidence type="ECO:0000256" key="8">
    <source>
        <dbReference type="ARBA" id="ARBA00059050"/>
    </source>
</evidence>
<dbReference type="GO" id="GO:0015031">
    <property type="term" value="P:protein transport"/>
    <property type="evidence" value="ECO:0007669"/>
    <property type="project" value="UniProtKB-KW"/>
</dbReference>
<dbReference type="SMART" id="SM00177">
    <property type="entry name" value="ARF"/>
    <property type="match status" value="1"/>
</dbReference>
<feature type="binding site" evidence="10">
    <location>
        <position position="45"/>
    </location>
    <ligand>
        <name>Mg(2+)</name>
        <dbReference type="ChEBI" id="CHEBI:18420"/>
    </ligand>
</feature>
<keyword evidence="13" id="KW-1185">Reference proteome</keyword>
<dbReference type="OrthoDB" id="2011769at2759"/>
<evidence type="ECO:0000313" key="13">
    <source>
        <dbReference type="Proteomes" id="UP000076078"/>
    </source>
</evidence>
<dbReference type="NCBIfam" id="TIGR00231">
    <property type="entry name" value="small_GTP"/>
    <property type="match status" value="1"/>
</dbReference>
<dbReference type="InterPro" id="IPR005225">
    <property type="entry name" value="Small_GTP-bd"/>
</dbReference>
<evidence type="ECO:0000256" key="6">
    <source>
        <dbReference type="ARBA" id="ARBA00023034"/>
    </source>
</evidence>
<keyword evidence="3 9" id="KW-0547">Nucleotide-binding</keyword>
<dbReference type="GO" id="GO:0005794">
    <property type="term" value="C:Golgi apparatus"/>
    <property type="evidence" value="ECO:0007669"/>
    <property type="project" value="UniProtKB-SubCell"/>
</dbReference>
<dbReference type="Gene3D" id="3.40.50.300">
    <property type="entry name" value="P-loop containing nucleotide triphosphate hydrolases"/>
    <property type="match status" value="1"/>
</dbReference>
<keyword evidence="10" id="KW-0479">Metal-binding</keyword>
<reference evidence="12 13" key="1">
    <citation type="submission" date="2015-12" db="EMBL/GenBank/DDBJ databases">
        <title>Dictyostelia acquired genes for synthesis and detection of signals that induce cell-type specialization by lateral gene transfer from prokaryotes.</title>
        <authorList>
            <person name="Gloeckner G."/>
            <person name="Schaap P."/>
        </authorList>
    </citation>
    <scope>NUCLEOTIDE SEQUENCE [LARGE SCALE GENOMIC DNA]</scope>
    <source>
        <strain evidence="12 13">TK</strain>
    </source>
</reference>
<dbReference type="InterPro" id="IPR006689">
    <property type="entry name" value="Small_GTPase_ARF/SAR"/>
</dbReference>
<dbReference type="Pfam" id="PF00025">
    <property type="entry name" value="Arf"/>
    <property type="match status" value="1"/>
</dbReference>
<feature type="binding site" evidence="9">
    <location>
        <begin position="125"/>
        <end position="128"/>
    </location>
    <ligand>
        <name>GTP</name>
        <dbReference type="ChEBI" id="CHEBI:37565"/>
    </ligand>
</feature>
<feature type="binding site" evidence="9">
    <location>
        <begin position="21"/>
        <end position="28"/>
    </location>
    <ligand>
        <name>GTP</name>
        <dbReference type="ChEBI" id="CHEBI:37565"/>
    </ligand>
</feature>
<dbReference type="GO" id="GO:0016192">
    <property type="term" value="P:vesicle-mediated transport"/>
    <property type="evidence" value="ECO:0007669"/>
    <property type="project" value="UniProtKB-KW"/>
</dbReference>
<evidence type="ECO:0000256" key="4">
    <source>
        <dbReference type="ARBA" id="ARBA00022892"/>
    </source>
</evidence>
<evidence type="ECO:0000256" key="10">
    <source>
        <dbReference type="PIRSR" id="PIRSR606689-2"/>
    </source>
</evidence>
<comment type="caution">
    <text evidence="12">The sequence shown here is derived from an EMBL/GenBank/DDBJ whole genome shotgun (WGS) entry which is preliminary data.</text>
</comment>
<keyword evidence="5" id="KW-0813">Transport</keyword>
<keyword evidence="4" id="KW-0931">ER-Golgi transport</keyword>
<dbReference type="InterPro" id="IPR024156">
    <property type="entry name" value="Small_GTPase_ARF"/>
</dbReference>
<dbReference type="SMART" id="SM00175">
    <property type="entry name" value="RAB"/>
    <property type="match status" value="1"/>
</dbReference>
<dbReference type="SMART" id="SM00178">
    <property type="entry name" value="SAR"/>
    <property type="match status" value="1"/>
</dbReference>
<dbReference type="Proteomes" id="UP000076078">
    <property type="component" value="Unassembled WGS sequence"/>
</dbReference>
<keyword evidence="6" id="KW-0333">Golgi apparatus</keyword>
<dbReference type="CDD" id="cd00878">
    <property type="entry name" value="Arf_Arl"/>
    <property type="match status" value="1"/>
</dbReference>
<evidence type="ECO:0000256" key="7">
    <source>
        <dbReference type="ARBA" id="ARBA00023134"/>
    </source>
</evidence>
<comment type="subcellular location">
    <subcellularLocation>
        <location evidence="1">Golgi apparatus</location>
    </subcellularLocation>
</comment>
<evidence type="ECO:0000256" key="9">
    <source>
        <dbReference type="PIRSR" id="PIRSR606689-1"/>
    </source>
</evidence>
<sequence length="180" mass="20309">MGGLFSRLFITKEPQRVLLVGLDAVGKTSLLYKLKLNQNIATIPTIGFNVETVTIADMNLVIWDVGGGNKIRQLWRHYNQELKGIIFMVDSSDRERIKEASKEALIPFILDQDVFQSIPILVLANKQDIPNCMTLDELNDNLNLPPQICHLQLCSVRNGTGIKEGLERLVNEINKRAQIK</sequence>
<comment type="similarity">
    <text evidence="2 11">Belongs to the small GTPase superfamily. Arf family.</text>
</comment>
<dbReference type="OMA" id="ETKQNWH"/>
<dbReference type="AlphaFoldDB" id="A0A152A7N0"/>
<dbReference type="PRINTS" id="PR00328">
    <property type="entry name" value="SAR1GTPBP"/>
</dbReference>
<evidence type="ECO:0000256" key="5">
    <source>
        <dbReference type="ARBA" id="ARBA00022927"/>
    </source>
</evidence>
<keyword evidence="5" id="KW-0653">Protein transport</keyword>
<evidence type="ECO:0000313" key="12">
    <source>
        <dbReference type="EMBL" id="KYR02240.1"/>
    </source>
</evidence>
<dbReference type="STRING" id="361077.A0A152A7N0"/>
<evidence type="ECO:0000256" key="3">
    <source>
        <dbReference type="ARBA" id="ARBA00022741"/>
    </source>
</evidence>
<dbReference type="GO" id="GO:0003924">
    <property type="term" value="F:GTPase activity"/>
    <property type="evidence" value="ECO:0007669"/>
    <property type="project" value="InterPro"/>
</dbReference>
<evidence type="ECO:0000256" key="1">
    <source>
        <dbReference type="ARBA" id="ARBA00004555"/>
    </source>
</evidence>
<feature type="binding site" evidence="10">
    <location>
        <position position="28"/>
    </location>
    <ligand>
        <name>Mg(2+)</name>
        <dbReference type="ChEBI" id="CHEBI:18420"/>
    </ligand>
</feature>
<accession>A0A152A7N0</accession>
<dbReference type="SUPFAM" id="SSF52540">
    <property type="entry name" value="P-loop containing nucleoside triphosphate hydrolases"/>
    <property type="match status" value="1"/>
</dbReference>
<dbReference type="GO" id="GO:0046872">
    <property type="term" value="F:metal ion binding"/>
    <property type="evidence" value="ECO:0007669"/>
    <property type="project" value="UniProtKB-KW"/>
</dbReference>
<dbReference type="GO" id="GO:0005525">
    <property type="term" value="F:GTP binding"/>
    <property type="evidence" value="ECO:0007669"/>
    <property type="project" value="UniProtKB-KW"/>
</dbReference>
<dbReference type="GO" id="GO:0030010">
    <property type="term" value="P:establishment of cell polarity"/>
    <property type="evidence" value="ECO:0007669"/>
    <property type="project" value="UniProtKB-ARBA"/>
</dbReference>
<gene>
    <name evidence="12" type="ORF">DLAC_01064</name>
</gene>
<evidence type="ECO:0000256" key="11">
    <source>
        <dbReference type="RuleBase" id="RU003925"/>
    </source>
</evidence>
<dbReference type="InterPro" id="IPR027417">
    <property type="entry name" value="P-loop_NTPase"/>
</dbReference>
<proteinExistence type="inferred from homology"/>
<dbReference type="PROSITE" id="PS51417">
    <property type="entry name" value="ARF"/>
    <property type="match status" value="1"/>
</dbReference>
<organism evidence="12 13">
    <name type="scientific">Tieghemostelium lacteum</name>
    <name type="common">Slime mold</name>
    <name type="synonym">Dictyostelium lacteum</name>
    <dbReference type="NCBI Taxonomy" id="361077"/>
    <lineage>
        <taxon>Eukaryota</taxon>
        <taxon>Amoebozoa</taxon>
        <taxon>Evosea</taxon>
        <taxon>Eumycetozoa</taxon>
        <taxon>Dictyostelia</taxon>
        <taxon>Dictyosteliales</taxon>
        <taxon>Raperosteliaceae</taxon>
        <taxon>Tieghemostelium</taxon>
    </lineage>
</organism>
<evidence type="ECO:0000256" key="2">
    <source>
        <dbReference type="ARBA" id="ARBA00010290"/>
    </source>
</evidence>
<keyword evidence="10" id="KW-0460">Magnesium</keyword>
<dbReference type="InParanoid" id="A0A152A7N0"/>
<name>A0A152A7N0_TIELA</name>
<keyword evidence="7 9" id="KW-0342">GTP-binding</keyword>
<dbReference type="PANTHER" id="PTHR11711">
    <property type="entry name" value="ADP RIBOSYLATION FACTOR-RELATED"/>
    <property type="match status" value="1"/>
</dbReference>
<feature type="binding site" evidence="9">
    <location>
        <position position="67"/>
    </location>
    <ligand>
        <name>GTP</name>
        <dbReference type="ChEBI" id="CHEBI:37565"/>
    </ligand>
</feature>